<evidence type="ECO:0000313" key="4">
    <source>
        <dbReference type="EMBL" id="SNR45336.1"/>
    </source>
</evidence>
<dbReference type="Gene3D" id="1.10.8.80">
    <property type="entry name" value="Magnesium chelatase subunit I, C-Terminal domain"/>
    <property type="match status" value="1"/>
</dbReference>
<dbReference type="GO" id="GO:0005524">
    <property type="term" value="F:ATP binding"/>
    <property type="evidence" value="ECO:0007669"/>
    <property type="project" value="InterPro"/>
</dbReference>
<feature type="compositionally biased region" description="Polar residues" evidence="1">
    <location>
        <begin position="21"/>
        <end position="32"/>
    </location>
</feature>
<evidence type="ECO:0000259" key="3">
    <source>
        <dbReference type="Pfam" id="PF17863"/>
    </source>
</evidence>
<dbReference type="SUPFAM" id="SSF52540">
    <property type="entry name" value="P-loop containing nucleoside triphosphate hydrolases"/>
    <property type="match status" value="1"/>
</dbReference>
<name>A0A238WFG8_9PSEU</name>
<feature type="compositionally biased region" description="Low complexity" evidence="1">
    <location>
        <begin position="1"/>
        <end position="20"/>
    </location>
</feature>
<dbReference type="Proteomes" id="UP000198348">
    <property type="component" value="Unassembled WGS sequence"/>
</dbReference>
<dbReference type="Pfam" id="PF17863">
    <property type="entry name" value="AAA_lid_2"/>
    <property type="match status" value="1"/>
</dbReference>
<accession>A0A238WFG8</accession>
<keyword evidence="5" id="KW-1185">Reference proteome</keyword>
<dbReference type="GO" id="GO:0016887">
    <property type="term" value="F:ATP hydrolysis activity"/>
    <property type="evidence" value="ECO:0007669"/>
    <property type="project" value="InterPro"/>
</dbReference>
<dbReference type="CDD" id="cd00009">
    <property type="entry name" value="AAA"/>
    <property type="match status" value="1"/>
</dbReference>
<feature type="domain" description="ChlI/MoxR AAA lid" evidence="3">
    <location>
        <begin position="295"/>
        <end position="365"/>
    </location>
</feature>
<dbReference type="PANTHER" id="PTHR42759:SF5">
    <property type="entry name" value="METHANOL DEHYDROGENASE REGULATOR"/>
    <property type="match status" value="1"/>
</dbReference>
<dbReference type="InterPro" id="IPR011703">
    <property type="entry name" value="ATPase_AAA-3"/>
</dbReference>
<dbReference type="InterPro" id="IPR027417">
    <property type="entry name" value="P-loop_NTPase"/>
</dbReference>
<feature type="domain" description="ATPase AAA-3" evidence="2">
    <location>
        <begin position="102"/>
        <end position="230"/>
    </location>
</feature>
<dbReference type="Gene3D" id="3.40.50.300">
    <property type="entry name" value="P-loop containing nucleotide triphosphate hydrolases"/>
    <property type="match status" value="1"/>
</dbReference>
<dbReference type="PANTHER" id="PTHR42759">
    <property type="entry name" value="MOXR FAMILY PROTEIN"/>
    <property type="match status" value="1"/>
</dbReference>
<protein>
    <submittedName>
        <fullName evidence="4">MoxR-like ATPase</fullName>
    </submittedName>
</protein>
<dbReference type="InterPro" id="IPR041628">
    <property type="entry name" value="ChlI/MoxR_AAA_lid"/>
</dbReference>
<gene>
    <name evidence="4" type="ORF">SAMN06265360_106123</name>
</gene>
<dbReference type="Pfam" id="PF07726">
    <property type="entry name" value="AAA_3"/>
    <property type="match status" value="1"/>
</dbReference>
<evidence type="ECO:0000259" key="2">
    <source>
        <dbReference type="Pfam" id="PF07726"/>
    </source>
</evidence>
<evidence type="ECO:0000256" key="1">
    <source>
        <dbReference type="SAM" id="MobiDB-lite"/>
    </source>
</evidence>
<dbReference type="PIRSF" id="PIRSF002849">
    <property type="entry name" value="AAA_ATPase_chaperone_MoxR_prd"/>
    <property type="match status" value="1"/>
</dbReference>
<dbReference type="InterPro" id="IPR050764">
    <property type="entry name" value="CbbQ/NirQ/NorQ/GpvN"/>
</dbReference>
<reference evidence="4 5" key="1">
    <citation type="submission" date="2017-06" db="EMBL/GenBank/DDBJ databases">
        <authorList>
            <person name="Kim H.J."/>
            <person name="Triplett B.A."/>
        </authorList>
    </citation>
    <scope>NUCLEOTIDE SEQUENCE [LARGE SCALE GENOMIC DNA]</scope>
    <source>
        <strain evidence="4 5">DSM 45207</strain>
    </source>
</reference>
<proteinExistence type="predicted"/>
<feature type="region of interest" description="Disordered" evidence="1">
    <location>
        <begin position="1"/>
        <end position="56"/>
    </location>
</feature>
<evidence type="ECO:0000313" key="5">
    <source>
        <dbReference type="Proteomes" id="UP000198348"/>
    </source>
</evidence>
<organism evidence="4 5">
    <name type="scientific">Haloechinothrix alba</name>
    <dbReference type="NCBI Taxonomy" id="664784"/>
    <lineage>
        <taxon>Bacteria</taxon>
        <taxon>Bacillati</taxon>
        <taxon>Actinomycetota</taxon>
        <taxon>Actinomycetes</taxon>
        <taxon>Pseudonocardiales</taxon>
        <taxon>Pseudonocardiaceae</taxon>
        <taxon>Haloechinothrix</taxon>
    </lineage>
</organism>
<dbReference type="AlphaFoldDB" id="A0A238WFG8"/>
<sequence length="378" mass="40840">MTSRAQSSSLASTTSPSSVAQPHSNGATASNGAHTATTTRQERAATHTPFDTAKGTRADHHVAGFAELHETVAKIASNIERVLVGKSEVVRIAMVTLLSEGHLLVEDVPGVGKTSLAKALARSIDCPVSRVQFTPDLLPSDITGVSIYNRETSQFEFRPGPVFANIVVGDEINRASPKTQSALLECMEEHQATVDTTTYHLDRPFMVIATQNPVEMEGTYALPEAQRDRFSARVSIGYPDQQAELAMIDEHAGHDPLGELQPVSDARHVQAMAETVRRVHIAAELRQYAVELITATRHAAEVRLGASPRATLHLVRAARAQAALSGREYVVPDDIHAVVIPVLAHRLVLTTEAQASRQTDVDIVRAVLQRVPVPRGAR</sequence>
<dbReference type="EMBL" id="FZNW01000006">
    <property type="protein sequence ID" value="SNR45336.1"/>
    <property type="molecule type" value="Genomic_DNA"/>
</dbReference>